<organism evidence="7 8">
    <name type="scientific">Microbacterium allomyrinae</name>
    <dbReference type="NCBI Taxonomy" id="2830666"/>
    <lineage>
        <taxon>Bacteria</taxon>
        <taxon>Bacillati</taxon>
        <taxon>Actinomycetota</taxon>
        <taxon>Actinomycetes</taxon>
        <taxon>Micrococcales</taxon>
        <taxon>Microbacteriaceae</taxon>
        <taxon>Microbacterium</taxon>
    </lineage>
</organism>
<comment type="caution">
    <text evidence="7">The sequence shown here is derived from an EMBL/GenBank/DDBJ whole genome shotgun (WGS) entry which is preliminary data.</text>
</comment>
<dbReference type="PRINTS" id="PR00455">
    <property type="entry name" value="HTHTETR"/>
</dbReference>
<dbReference type="AlphaFoldDB" id="A0A9X1LW59"/>
<evidence type="ECO:0000256" key="3">
    <source>
        <dbReference type="ARBA" id="ARBA00023125"/>
    </source>
</evidence>
<dbReference type="Gene3D" id="1.10.357.10">
    <property type="entry name" value="Tetracycline Repressor, domain 2"/>
    <property type="match status" value="2"/>
</dbReference>
<dbReference type="PANTHER" id="PTHR47506:SF6">
    <property type="entry name" value="HTH-TYPE TRANSCRIPTIONAL REPRESSOR NEMR"/>
    <property type="match status" value="1"/>
</dbReference>
<evidence type="ECO:0000313" key="8">
    <source>
        <dbReference type="Proteomes" id="UP001139354"/>
    </source>
</evidence>
<dbReference type="PANTHER" id="PTHR47506">
    <property type="entry name" value="TRANSCRIPTIONAL REGULATORY PROTEIN"/>
    <property type="match status" value="1"/>
</dbReference>
<evidence type="ECO:0000256" key="2">
    <source>
        <dbReference type="ARBA" id="ARBA00023015"/>
    </source>
</evidence>
<dbReference type="GO" id="GO:0003677">
    <property type="term" value="F:DNA binding"/>
    <property type="evidence" value="ECO:0007669"/>
    <property type="project" value="UniProtKB-UniRule"/>
</dbReference>
<protein>
    <submittedName>
        <fullName evidence="7">TetR/AcrR family transcriptional regulator</fullName>
    </submittedName>
</protein>
<dbReference type="SUPFAM" id="SSF48498">
    <property type="entry name" value="Tetracyclin repressor-like, C-terminal domain"/>
    <property type="match status" value="2"/>
</dbReference>
<evidence type="ECO:0000256" key="4">
    <source>
        <dbReference type="ARBA" id="ARBA00023163"/>
    </source>
</evidence>
<dbReference type="SUPFAM" id="SSF46689">
    <property type="entry name" value="Homeodomain-like"/>
    <property type="match status" value="2"/>
</dbReference>
<evidence type="ECO:0000313" key="7">
    <source>
        <dbReference type="EMBL" id="MCC2032972.1"/>
    </source>
</evidence>
<dbReference type="InterPro" id="IPR001647">
    <property type="entry name" value="HTH_TetR"/>
</dbReference>
<feature type="DNA-binding region" description="H-T-H motif" evidence="5">
    <location>
        <begin position="43"/>
        <end position="62"/>
    </location>
</feature>
<dbReference type="Proteomes" id="UP001139354">
    <property type="component" value="Unassembled WGS sequence"/>
</dbReference>
<dbReference type="RefSeq" id="WP_229384916.1">
    <property type="nucleotide sequence ID" value="NZ_JAGTTN010000003.1"/>
</dbReference>
<name>A0A9X1LW59_9MICO</name>
<dbReference type="Pfam" id="PF00440">
    <property type="entry name" value="TetR_N"/>
    <property type="match status" value="2"/>
</dbReference>
<proteinExistence type="predicted"/>
<reference evidence="7" key="1">
    <citation type="submission" date="2021-04" db="EMBL/GenBank/DDBJ databases">
        <title>Microbacterium tenobrionis sp. nov. and Microbacterium allomyrinae sp. nov., isolated from larvae of Tenobrio molitor and Allomyrina dichotoma, respectively.</title>
        <authorList>
            <person name="Lee S.D."/>
        </authorList>
    </citation>
    <scope>NUCLEOTIDE SEQUENCE</scope>
    <source>
        <strain evidence="7">BWT-G7</strain>
    </source>
</reference>
<gene>
    <name evidence="7" type="ORF">KEC57_12360</name>
</gene>
<dbReference type="PROSITE" id="PS50977">
    <property type="entry name" value="HTH_TETR_2"/>
    <property type="match status" value="2"/>
</dbReference>
<dbReference type="Pfam" id="PF13977">
    <property type="entry name" value="TetR_C_6"/>
    <property type="match status" value="1"/>
</dbReference>
<accession>A0A9X1LW59</accession>
<feature type="domain" description="HTH tetR-type" evidence="6">
    <location>
        <begin position="20"/>
        <end position="80"/>
    </location>
</feature>
<evidence type="ECO:0000256" key="5">
    <source>
        <dbReference type="PROSITE-ProRule" id="PRU00335"/>
    </source>
</evidence>
<dbReference type="InterPro" id="IPR036271">
    <property type="entry name" value="Tet_transcr_reg_TetR-rel_C_sf"/>
</dbReference>
<keyword evidence="2" id="KW-0805">Transcription regulation</keyword>
<dbReference type="EMBL" id="JAGTTN010000003">
    <property type="protein sequence ID" value="MCC2032972.1"/>
    <property type="molecule type" value="Genomic_DNA"/>
</dbReference>
<feature type="domain" description="HTH tetR-type" evidence="6">
    <location>
        <begin position="243"/>
        <end position="303"/>
    </location>
</feature>
<dbReference type="InterPro" id="IPR009057">
    <property type="entry name" value="Homeodomain-like_sf"/>
</dbReference>
<dbReference type="InterPro" id="IPR039538">
    <property type="entry name" value="BetI_C"/>
</dbReference>
<sequence>MHVSTTTATTRGTARSAQAARTRDAIVVAAREAFVARGYRATSLRDIATAAGISHPGLLRHFATKDALLAEVVAELERDNEQLMLDRLVAAEPGTLEYAALARHNETIPGYLPLFAALIGEASTASHPAHARMRERYARLREISTAALEEAIAHDAVSPDRDPEGEAVRVAAAWDGLQLLEQYLPERVDVAELLQVREGLLTLPVGWHEPGDMQPRGIAAPIPPMPHHSADRAAPEVGYRVGRERRARIVDDAMALFAAEGYGDTSLRDIAEKVGVSKATLLHHYPSKEALLSAVLTKRDSGIDARMSYIQRSRAVDELRSLPLGAADSARSAPGLIEVYAVLSCEAVPADHPAHAYFTQRFTDVADHFAALLRAAQADGDLPSHRDPEFEALWLVALWDGLQYQWLYDRENVDVAEHLTAHLEDLLPRS</sequence>
<evidence type="ECO:0000256" key="1">
    <source>
        <dbReference type="ARBA" id="ARBA00022491"/>
    </source>
</evidence>
<keyword evidence="8" id="KW-1185">Reference proteome</keyword>
<keyword evidence="1" id="KW-0678">Repressor</keyword>
<feature type="DNA-binding region" description="H-T-H motif" evidence="5">
    <location>
        <begin position="266"/>
        <end position="285"/>
    </location>
</feature>
<keyword evidence="4" id="KW-0804">Transcription</keyword>
<keyword evidence="3 5" id="KW-0238">DNA-binding</keyword>
<evidence type="ECO:0000259" key="6">
    <source>
        <dbReference type="PROSITE" id="PS50977"/>
    </source>
</evidence>